<dbReference type="GO" id="GO:0051538">
    <property type="term" value="F:3 iron, 4 sulfur cluster binding"/>
    <property type="evidence" value="ECO:0007669"/>
    <property type="project" value="UniProtKB-KW"/>
</dbReference>
<sequence>MHVRVDRALCQVHAQCVFAVPEVFELGDDDELIYVAEPDESFRREVEFAANACPVQAIFLDEEHS</sequence>
<organism evidence="8 9">
    <name type="scientific">Sinosporangium siamense</name>
    <dbReference type="NCBI Taxonomy" id="1367973"/>
    <lineage>
        <taxon>Bacteria</taxon>
        <taxon>Bacillati</taxon>
        <taxon>Actinomycetota</taxon>
        <taxon>Actinomycetes</taxon>
        <taxon>Streptosporangiales</taxon>
        <taxon>Streptosporangiaceae</taxon>
        <taxon>Sinosporangium</taxon>
    </lineage>
</organism>
<dbReference type="SUPFAM" id="SSF54862">
    <property type="entry name" value="4Fe-4S ferredoxins"/>
    <property type="match status" value="1"/>
</dbReference>
<evidence type="ECO:0000256" key="6">
    <source>
        <dbReference type="ARBA" id="ARBA00023014"/>
    </source>
</evidence>
<evidence type="ECO:0000256" key="2">
    <source>
        <dbReference type="ARBA" id="ARBA00022448"/>
    </source>
</evidence>
<dbReference type="InterPro" id="IPR051269">
    <property type="entry name" value="Fe-S_cluster_ET"/>
</dbReference>
<keyword evidence="9" id="KW-1185">Reference proteome</keyword>
<gene>
    <name evidence="8" type="ORF">Ssi02_47440</name>
</gene>
<evidence type="ECO:0000313" key="8">
    <source>
        <dbReference type="EMBL" id="GII94513.1"/>
    </source>
</evidence>
<evidence type="ECO:0000256" key="1">
    <source>
        <dbReference type="ARBA" id="ARBA00001927"/>
    </source>
</evidence>
<dbReference type="AlphaFoldDB" id="A0A919RIN1"/>
<evidence type="ECO:0000256" key="5">
    <source>
        <dbReference type="ARBA" id="ARBA00023004"/>
    </source>
</evidence>
<protein>
    <recommendedName>
        <fullName evidence="10">Ferredoxin</fullName>
    </recommendedName>
</protein>
<keyword evidence="3" id="KW-0479">Metal-binding</keyword>
<name>A0A919RIN1_9ACTN</name>
<evidence type="ECO:0000256" key="4">
    <source>
        <dbReference type="ARBA" id="ARBA00022982"/>
    </source>
</evidence>
<proteinExistence type="predicted"/>
<keyword evidence="7" id="KW-0003">3Fe-4S</keyword>
<keyword evidence="6" id="KW-0411">Iron-sulfur</keyword>
<dbReference type="PANTHER" id="PTHR36923:SF3">
    <property type="entry name" value="FERREDOXIN"/>
    <property type="match status" value="1"/>
</dbReference>
<dbReference type="GO" id="GO:0046872">
    <property type="term" value="F:metal ion binding"/>
    <property type="evidence" value="ECO:0007669"/>
    <property type="project" value="UniProtKB-KW"/>
</dbReference>
<dbReference type="Proteomes" id="UP000606172">
    <property type="component" value="Unassembled WGS sequence"/>
</dbReference>
<dbReference type="Gene3D" id="3.30.70.20">
    <property type="match status" value="1"/>
</dbReference>
<evidence type="ECO:0000313" key="9">
    <source>
        <dbReference type="Proteomes" id="UP000606172"/>
    </source>
</evidence>
<evidence type="ECO:0008006" key="10">
    <source>
        <dbReference type="Google" id="ProtNLM"/>
    </source>
</evidence>
<dbReference type="RefSeq" id="WP_204029068.1">
    <property type="nucleotide sequence ID" value="NZ_BOOW01000030.1"/>
</dbReference>
<reference evidence="8" key="1">
    <citation type="submission" date="2021-01" db="EMBL/GenBank/DDBJ databases">
        <title>Whole genome shotgun sequence of Sinosporangium siamense NBRC 109515.</title>
        <authorList>
            <person name="Komaki H."/>
            <person name="Tamura T."/>
        </authorList>
    </citation>
    <scope>NUCLEOTIDE SEQUENCE</scope>
    <source>
        <strain evidence="8">NBRC 109515</strain>
    </source>
</reference>
<dbReference type="EMBL" id="BOOW01000030">
    <property type="protein sequence ID" value="GII94513.1"/>
    <property type="molecule type" value="Genomic_DNA"/>
</dbReference>
<keyword evidence="2" id="KW-0813">Transport</keyword>
<accession>A0A919RIN1</accession>
<comment type="caution">
    <text evidence="8">The sequence shown here is derived from an EMBL/GenBank/DDBJ whole genome shotgun (WGS) entry which is preliminary data.</text>
</comment>
<comment type="cofactor">
    <cofactor evidence="1">
        <name>[3Fe-4S] cluster</name>
        <dbReference type="ChEBI" id="CHEBI:21137"/>
    </cofactor>
</comment>
<evidence type="ECO:0000256" key="3">
    <source>
        <dbReference type="ARBA" id="ARBA00022723"/>
    </source>
</evidence>
<evidence type="ECO:0000256" key="7">
    <source>
        <dbReference type="ARBA" id="ARBA00023291"/>
    </source>
</evidence>
<keyword evidence="4" id="KW-0249">Electron transport</keyword>
<dbReference type="PANTHER" id="PTHR36923">
    <property type="entry name" value="FERREDOXIN"/>
    <property type="match status" value="1"/>
</dbReference>
<keyword evidence="5" id="KW-0408">Iron</keyword>
<dbReference type="Pfam" id="PF13459">
    <property type="entry name" value="Fer4_15"/>
    <property type="match status" value="1"/>
</dbReference>